<evidence type="ECO:0008006" key="3">
    <source>
        <dbReference type="Google" id="ProtNLM"/>
    </source>
</evidence>
<keyword evidence="2" id="KW-1185">Reference proteome</keyword>
<evidence type="ECO:0000313" key="1">
    <source>
        <dbReference type="EMBL" id="MDA0164586.1"/>
    </source>
</evidence>
<gene>
    <name evidence="1" type="ORF">OM076_30230</name>
</gene>
<dbReference type="Proteomes" id="UP001149140">
    <property type="component" value="Unassembled WGS sequence"/>
</dbReference>
<comment type="caution">
    <text evidence="1">The sequence shown here is derived from an EMBL/GenBank/DDBJ whole genome shotgun (WGS) entry which is preliminary data.</text>
</comment>
<reference evidence="1" key="1">
    <citation type="submission" date="2022-10" db="EMBL/GenBank/DDBJ databases">
        <title>The WGS of Solirubrobacter ginsenosidimutans DSM 21036.</title>
        <authorList>
            <person name="Jiang Z."/>
        </authorList>
    </citation>
    <scope>NUCLEOTIDE SEQUENCE</scope>
    <source>
        <strain evidence="1">DSM 21036</strain>
    </source>
</reference>
<organism evidence="1 2">
    <name type="scientific">Solirubrobacter ginsenosidimutans</name>
    <dbReference type="NCBI Taxonomy" id="490573"/>
    <lineage>
        <taxon>Bacteria</taxon>
        <taxon>Bacillati</taxon>
        <taxon>Actinomycetota</taxon>
        <taxon>Thermoleophilia</taxon>
        <taxon>Solirubrobacterales</taxon>
        <taxon>Solirubrobacteraceae</taxon>
        <taxon>Solirubrobacter</taxon>
    </lineage>
</organism>
<evidence type="ECO:0000313" key="2">
    <source>
        <dbReference type="Proteomes" id="UP001149140"/>
    </source>
</evidence>
<dbReference type="EMBL" id="JAPDOD010000035">
    <property type="protein sequence ID" value="MDA0164586.1"/>
    <property type="molecule type" value="Genomic_DNA"/>
</dbReference>
<name>A0A9X3MX17_9ACTN</name>
<protein>
    <recommendedName>
        <fullName evidence="3">HYR domain-containing protein</fullName>
    </recommendedName>
</protein>
<sequence length="226" mass="22258">MTPPTITIVTPVEGASYEQGTPVTASYSCADESSGVPSCDGPVASGSAISTSTIGNFTFTVLAKDAAGNTQTATRHYSVVGASGEVGGGTAATLNLTLGTPAAFSPFIPGIGKDYTTSMTATLTSTAADATLWVADPSATATGRLMNGTFALAAPLQVGATSPNGVSSPMADVGGSAAPTKLLTYAGPLGAEAATLNFKQSIAATEALRTGGYAKTLTFTLSTTTP</sequence>
<accession>A0A9X3MX17</accession>
<dbReference type="AlphaFoldDB" id="A0A9X3MX17"/>
<proteinExistence type="predicted"/>